<evidence type="ECO:0000313" key="2">
    <source>
        <dbReference type="Proteomes" id="UP000054524"/>
    </source>
</evidence>
<organism evidence="1 2">
    <name type="scientific">Nematocida ausubeli (strain ATCC PRA-371 / ERTm2)</name>
    <name type="common">Nematode killer fungus</name>
    <dbReference type="NCBI Taxonomy" id="1913371"/>
    <lineage>
        <taxon>Eukaryota</taxon>
        <taxon>Fungi</taxon>
        <taxon>Fungi incertae sedis</taxon>
        <taxon>Microsporidia</taxon>
        <taxon>Nematocida</taxon>
    </lineage>
</organism>
<comment type="caution">
    <text evidence="1">The sequence shown here is derived from an EMBL/GenBank/DDBJ whole genome shotgun (WGS) entry which is preliminary data.</text>
</comment>
<keyword evidence="2" id="KW-1185">Reference proteome</keyword>
<dbReference type="HOGENOM" id="CLU_1722851_0_0_1"/>
<name>A0A086IZE8_NEMA1</name>
<dbReference type="RefSeq" id="XP_052903821.1">
    <property type="nucleotide sequence ID" value="XM_053049650.1"/>
</dbReference>
<dbReference type="Proteomes" id="UP000054524">
    <property type="component" value="Unassembled WGS sequence"/>
</dbReference>
<reference evidence="1 2" key="1">
    <citation type="journal article" date="2014" name="Genome Announc.">
        <title>Genome Sequence of the Microsporidian Species Nematocida sp1 Strain ERTm6 (ATCC PRA-372).</title>
        <authorList>
            <person name="Bakowski M.A."/>
            <person name="Priest M."/>
            <person name="Young S."/>
            <person name="Cuomo C.A."/>
            <person name="Troemel E.R."/>
        </authorList>
    </citation>
    <scope>NUCLEOTIDE SEQUENCE [LARGE SCALE GENOMIC DNA]</scope>
    <source>
        <strain evidence="1 2">ERTm6</strain>
    </source>
</reference>
<dbReference type="AlphaFoldDB" id="A0A086IZE8"/>
<sequence length="152" mass="17275">MKKEVEYIKRMAKDNIPLNIVTLEDESVIRQLYDIPNKNISFNPSYDNTKINVTISHSYNEIYELLKEKKDISDILLLNEYMLYSEIRVIASGKELLQACDDPRMITPAEKSALEGGIDVPASLLKENLKSQGKLPVSRAIRIAGRYAGEDK</sequence>
<gene>
    <name evidence="1" type="ORF">NESG_02037</name>
</gene>
<accession>A0A086IZE8</accession>
<dbReference type="GeneID" id="77677010"/>
<proteinExistence type="predicted"/>
<evidence type="ECO:0000313" key="1">
    <source>
        <dbReference type="EMBL" id="KFG25266.1"/>
    </source>
</evidence>
<dbReference type="EMBL" id="AKIJ01000005">
    <property type="protein sequence ID" value="KFG25266.1"/>
    <property type="molecule type" value="Genomic_DNA"/>
</dbReference>
<protein>
    <submittedName>
        <fullName evidence="1">Uncharacterized protein</fullName>
    </submittedName>
</protein>